<dbReference type="EMBL" id="LXQA010133815">
    <property type="protein sequence ID" value="MCI23043.1"/>
    <property type="molecule type" value="Genomic_DNA"/>
</dbReference>
<protein>
    <submittedName>
        <fullName evidence="1">Uncharacterized protein</fullName>
    </submittedName>
</protein>
<dbReference type="AlphaFoldDB" id="A0A392QF84"/>
<proteinExistence type="predicted"/>
<dbReference type="Proteomes" id="UP000265520">
    <property type="component" value="Unassembled WGS sequence"/>
</dbReference>
<reference evidence="1 2" key="1">
    <citation type="journal article" date="2018" name="Front. Plant Sci.">
        <title>Red Clover (Trifolium pratense) and Zigzag Clover (T. medium) - A Picture of Genomic Similarities and Differences.</title>
        <authorList>
            <person name="Dluhosova J."/>
            <person name="Istvanek J."/>
            <person name="Nedelnik J."/>
            <person name="Repkova J."/>
        </authorList>
    </citation>
    <scope>NUCLEOTIDE SEQUENCE [LARGE SCALE GENOMIC DNA]</scope>
    <source>
        <strain evidence="2">cv. 10/8</strain>
        <tissue evidence="1">Leaf</tissue>
    </source>
</reference>
<accession>A0A392QF84</accession>
<sequence>MLEILVVDTPSLRGLLPSAAQADPQVEESSPLASAA</sequence>
<organism evidence="1 2">
    <name type="scientific">Trifolium medium</name>
    <dbReference type="NCBI Taxonomy" id="97028"/>
    <lineage>
        <taxon>Eukaryota</taxon>
        <taxon>Viridiplantae</taxon>
        <taxon>Streptophyta</taxon>
        <taxon>Embryophyta</taxon>
        <taxon>Tracheophyta</taxon>
        <taxon>Spermatophyta</taxon>
        <taxon>Magnoliopsida</taxon>
        <taxon>eudicotyledons</taxon>
        <taxon>Gunneridae</taxon>
        <taxon>Pentapetalae</taxon>
        <taxon>rosids</taxon>
        <taxon>fabids</taxon>
        <taxon>Fabales</taxon>
        <taxon>Fabaceae</taxon>
        <taxon>Papilionoideae</taxon>
        <taxon>50 kb inversion clade</taxon>
        <taxon>NPAAA clade</taxon>
        <taxon>Hologalegina</taxon>
        <taxon>IRL clade</taxon>
        <taxon>Trifolieae</taxon>
        <taxon>Trifolium</taxon>
    </lineage>
</organism>
<evidence type="ECO:0000313" key="1">
    <source>
        <dbReference type="EMBL" id="MCI23043.1"/>
    </source>
</evidence>
<evidence type="ECO:0000313" key="2">
    <source>
        <dbReference type="Proteomes" id="UP000265520"/>
    </source>
</evidence>
<keyword evidence="2" id="KW-1185">Reference proteome</keyword>
<name>A0A392QF84_9FABA</name>
<comment type="caution">
    <text evidence="1">The sequence shown here is derived from an EMBL/GenBank/DDBJ whole genome shotgun (WGS) entry which is preliminary data.</text>
</comment>